<dbReference type="RefSeq" id="WP_216125947.1">
    <property type="nucleotide sequence ID" value="NZ_CP086239.1"/>
</dbReference>
<sequence length="534" mass="58418">MEYTNQKYEISDSVRISPIVLPKAVAGFKFTTNTIITSTKIVSGDNVTVNCVEVSLPDYCKVEGKINQRTGEGPTGTAEYYIGFELRLPTEWNECFFFEGGGGSDGVIKVPVGLRHTGTMPALARGFATVATDAGHQGLNCEFGYDQQARLDYAYNAIDQVTVTAKFIINEYYGRHEKYSYFVGGSNGGRQGLVAAQRFGDYFDGIVVGAPALNLTNAAISEMWAIQIFAEIAKKDSNGNPMLNTAFTDADMKLVSTTIIKQFDDADGVVDGLVFDINAARKFDPSTLPKKTANSDGLTDEQIEALKKLFEGPKNGKGKPLYSNWAWDPGISDAAWRDWTLGTDEVLPRNITLGVESMARVFTTPVAANYDPANQLKWVLDYNFDTDPSKTVLAASYQNSLSTNYDTFKKHNGKIILYHGMADPVFSAYDTISYYDKLTDKNGGLKATEEFARLFLVPSMAHVNGGPSTDQFDMLTAITDWVEKGKAPDKIIASGSAKGLLQGITRPLFPYPIQTIYDGKGNKNSAESFVAKNL</sequence>
<evidence type="ECO:0000256" key="3">
    <source>
        <dbReference type="ARBA" id="ARBA00022801"/>
    </source>
</evidence>
<reference evidence="5" key="1">
    <citation type="submission" date="2021-11" db="EMBL/GenBank/DDBJ databases">
        <title>Clostridia strains as spoilage organisms.</title>
        <authorList>
            <person name="Wambui J."/>
            <person name="Stevens M.J.A."/>
            <person name="Stephan R."/>
        </authorList>
    </citation>
    <scope>NUCLEOTIDE SEQUENCE</scope>
    <source>
        <strain evidence="5">CF009</strain>
    </source>
</reference>
<gene>
    <name evidence="5" type="ORF">LL038_10920</name>
</gene>
<dbReference type="EMBL" id="CP086239">
    <property type="protein sequence ID" value="WAG62702.1"/>
    <property type="molecule type" value="Genomic_DNA"/>
</dbReference>
<evidence type="ECO:0000313" key="6">
    <source>
        <dbReference type="Proteomes" id="UP001164733"/>
    </source>
</evidence>
<proteinExistence type="predicted"/>
<evidence type="ECO:0000256" key="1">
    <source>
        <dbReference type="ARBA" id="ARBA00022487"/>
    </source>
</evidence>
<dbReference type="PANTHER" id="PTHR33938">
    <property type="entry name" value="FERULOYL ESTERASE B-RELATED"/>
    <property type="match status" value="1"/>
</dbReference>
<keyword evidence="3 5" id="KW-0378">Hydrolase</keyword>
<name>A0AA47EM28_9CLOT</name>
<organism evidence="5 6">
    <name type="scientific">Clostridium estertheticum</name>
    <dbReference type="NCBI Taxonomy" id="238834"/>
    <lineage>
        <taxon>Bacteria</taxon>
        <taxon>Bacillati</taxon>
        <taxon>Bacillota</taxon>
        <taxon>Clostridia</taxon>
        <taxon>Eubacteriales</taxon>
        <taxon>Clostridiaceae</taxon>
        <taxon>Clostridium</taxon>
    </lineage>
</organism>
<dbReference type="PANTHER" id="PTHR33938:SF15">
    <property type="entry name" value="FERULOYL ESTERASE B-RELATED"/>
    <property type="match status" value="1"/>
</dbReference>
<dbReference type="InterPro" id="IPR011118">
    <property type="entry name" value="Tannase/feruloyl_esterase"/>
</dbReference>
<dbReference type="Pfam" id="PF07519">
    <property type="entry name" value="Tannase"/>
    <property type="match status" value="1"/>
</dbReference>
<evidence type="ECO:0000313" key="5">
    <source>
        <dbReference type="EMBL" id="WAG62702.1"/>
    </source>
</evidence>
<protein>
    <submittedName>
        <fullName evidence="5">Tannase/feruloyl esterase family alpha/beta hydrolase</fullName>
    </submittedName>
</protein>
<dbReference type="AlphaFoldDB" id="A0AA47EM28"/>
<keyword evidence="2" id="KW-0732">Signal</keyword>
<keyword evidence="4" id="KW-1015">Disulfide bond</keyword>
<evidence type="ECO:0000256" key="4">
    <source>
        <dbReference type="ARBA" id="ARBA00023157"/>
    </source>
</evidence>
<accession>A0AA47EM28</accession>
<evidence type="ECO:0000256" key="2">
    <source>
        <dbReference type="ARBA" id="ARBA00022729"/>
    </source>
</evidence>
<keyword evidence="1" id="KW-0719">Serine esterase</keyword>
<dbReference type="Proteomes" id="UP001164733">
    <property type="component" value="Chromosome"/>
</dbReference>
<dbReference type="GO" id="GO:0052689">
    <property type="term" value="F:carboxylic ester hydrolase activity"/>
    <property type="evidence" value="ECO:0007669"/>
    <property type="project" value="UniProtKB-KW"/>
</dbReference>